<keyword evidence="3 6" id="KW-0812">Transmembrane</keyword>
<accession>A0A972F5D8</accession>
<comment type="caution">
    <text evidence="7">The sequence shown here is derived from an EMBL/GenBank/DDBJ whole genome shotgun (WGS) entry which is preliminary data.</text>
</comment>
<evidence type="ECO:0000256" key="5">
    <source>
        <dbReference type="ARBA" id="ARBA00023136"/>
    </source>
</evidence>
<dbReference type="GO" id="GO:0015171">
    <property type="term" value="F:amino acid transmembrane transporter activity"/>
    <property type="evidence" value="ECO:0007669"/>
    <property type="project" value="TreeGrafter"/>
</dbReference>
<dbReference type="PANTHER" id="PTHR30086">
    <property type="entry name" value="ARGININE EXPORTER PROTEIN ARGO"/>
    <property type="match status" value="1"/>
</dbReference>
<dbReference type="InterPro" id="IPR001123">
    <property type="entry name" value="LeuE-type"/>
</dbReference>
<reference evidence="7" key="1">
    <citation type="submission" date="2019-12" db="EMBL/GenBank/DDBJ databases">
        <title>Comparative genomics gives insights into the taxonomy of the Azoarcus-Aromatoleum group and reveals separate origins of nif in the plant-associated Azoarcus and non-plant-associated Aromatoleum sub-groups.</title>
        <authorList>
            <person name="Lafos M."/>
            <person name="Maluk M."/>
            <person name="Batista M."/>
            <person name="Junghare M."/>
            <person name="Carmona M."/>
            <person name="Faoro H."/>
            <person name="Cruz L.M."/>
            <person name="Battistoni F."/>
            <person name="De Souza E."/>
            <person name="Pedrosa F."/>
            <person name="Chen W.-M."/>
            <person name="Poole P.S."/>
            <person name="Dixon R.A."/>
            <person name="James E.K."/>
        </authorList>
    </citation>
    <scope>NUCLEOTIDE SEQUENCE</scope>
    <source>
        <strain evidence="7">NSC3</strain>
    </source>
</reference>
<dbReference type="GO" id="GO:0005886">
    <property type="term" value="C:plasma membrane"/>
    <property type="evidence" value="ECO:0007669"/>
    <property type="project" value="UniProtKB-SubCell"/>
</dbReference>
<proteinExistence type="predicted"/>
<evidence type="ECO:0000256" key="1">
    <source>
        <dbReference type="ARBA" id="ARBA00004651"/>
    </source>
</evidence>
<dbReference type="Pfam" id="PF01810">
    <property type="entry name" value="LysE"/>
    <property type="match status" value="1"/>
</dbReference>
<evidence type="ECO:0000256" key="2">
    <source>
        <dbReference type="ARBA" id="ARBA00022475"/>
    </source>
</evidence>
<protein>
    <submittedName>
        <fullName evidence="7">LysE family transporter</fullName>
    </submittedName>
</protein>
<dbReference type="EMBL" id="WTVM01000004">
    <property type="protein sequence ID" value="NMG01586.1"/>
    <property type="molecule type" value="Genomic_DNA"/>
</dbReference>
<dbReference type="Proteomes" id="UP000599523">
    <property type="component" value="Unassembled WGS sequence"/>
</dbReference>
<sequence length="202" mass="21455">MGSVFFSGFLLSVGLIMAIGAQNAYVLRQGLRREHVGVAVLVAAVCDAMLIMIGVGGFGAIISANPDWMAAARYGGAAFLFWYGARAMRNALRGTSMQIDKQGGGGLTRRQVLLAAMAFSILNPHAWLDTVVLIGSVGSQQAEDVRLIFGAGAVTASFVWFVTLGYGARVLAPLFERPVAWRVLDGLVALILWTIAIVLLRG</sequence>
<gene>
    <name evidence="7" type="ORF">GPA21_01175</name>
</gene>
<feature type="transmembrane region" description="Helical" evidence="6">
    <location>
        <begin position="38"/>
        <end position="62"/>
    </location>
</feature>
<feature type="transmembrane region" description="Helical" evidence="6">
    <location>
        <begin position="6"/>
        <end position="26"/>
    </location>
</feature>
<feature type="transmembrane region" description="Helical" evidence="6">
    <location>
        <begin position="107"/>
        <end position="127"/>
    </location>
</feature>
<dbReference type="AlphaFoldDB" id="A0A972F5D8"/>
<evidence type="ECO:0000256" key="6">
    <source>
        <dbReference type="SAM" id="Phobius"/>
    </source>
</evidence>
<evidence type="ECO:0000313" key="8">
    <source>
        <dbReference type="Proteomes" id="UP000599523"/>
    </source>
</evidence>
<dbReference type="PANTHER" id="PTHR30086:SF20">
    <property type="entry name" value="ARGININE EXPORTER PROTEIN ARGO-RELATED"/>
    <property type="match status" value="1"/>
</dbReference>
<keyword evidence="2" id="KW-1003">Cell membrane</keyword>
<comment type="subcellular location">
    <subcellularLocation>
        <location evidence="1">Cell membrane</location>
        <topology evidence="1">Multi-pass membrane protein</topology>
    </subcellularLocation>
</comment>
<evidence type="ECO:0000313" key="7">
    <source>
        <dbReference type="EMBL" id="NMG01586.1"/>
    </source>
</evidence>
<feature type="transmembrane region" description="Helical" evidence="6">
    <location>
        <begin position="68"/>
        <end position="86"/>
    </location>
</feature>
<keyword evidence="4 6" id="KW-1133">Transmembrane helix</keyword>
<evidence type="ECO:0000256" key="4">
    <source>
        <dbReference type="ARBA" id="ARBA00022989"/>
    </source>
</evidence>
<keyword evidence="5 6" id="KW-0472">Membrane</keyword>
<organism evidence="7 8">
    <name type="scientific">Azoarcus taiwanensis</name>
    <dbReference type="NCBI Taxonomy" id="666964"/>
    <lineage>
        <taxon>Bacteria</taxon>
        <taxon>Pseudomonadati</taxon>
        <taxon>Pseudomonadota</taxon>
        <taxon>Betaproteobacteria</taxon>
        <taxon>Rhodocyclales</taxon>
        <taxon>Zoogloeaceae</taxon>
        <taxon>Azoarcus</taxon>
    </lineage>
</organism>
<name>A0A972F5D8_9RHOO</name>
<feature type="transmembrane region" description="Helical" evidence="6">
    <location>
        <begin position="147"/>
        <end position="167"/>
    </location>
</feature>
<feature type="transmembrane region" description="Helical" evidence="6">
    <location>
        <begin position="179"/>
        <end position="200"/>
    </location>
</feature>
<evidence type="ECO:0000256" key="3">
    <source>
        <dbReference type="ARBA" id="ARBA00022692"/>
    </source>
</evidence>
<keyword evidence="8" id="KW-1185">Reference proteome</keyword>